<evidence type="ECO:0000256" key="7">
    <source>
        <dbReference type="ARBA" id="ARBA00023195"/>
    </source>
</evidence>
<feature type="domain" description="Tyr recombinase" evidence="8">
    <location>
        <begin position="6"/>
        <end position="217"/>
    </location>
</feature>
<dbReference type="EMBL" id="BK032770">
    <property type="protein sequence ID" value="DAF59445.1"/>
    <property type="molecule type" value="Genomic_DNA"/>
</dbReference>
<dbReference type="GO" id="GO:0003677">
    <property type="term" value="F:DNA binding"/>
    <property type="evidence" value="ECO:0007669"/>
    <property type="project" value="InterPro"/>
</dbReference>
<keyword evidence="3" id="KW-0808">Transferase</keyword>
<dbReference type="GO" id="GO:0016740">
    <property type="term" value="F:transferase activity"/>
    <property type="evidence" value="ECO:0007669"/>
    <property type="project" value="UniProtKB-KW"/>
</dbReference>
<organism evidence="9">
    <name type="scientific">Caudovirales sp. ctIZM3</name>
    <dbReference type="NCBI Taxonomy" id="2827633"/>
    <lineage>
        <taxon>Viruses</taxon>
        <taxon>Duplodnaviria</taxon>
        <taxon>Heunggongvirae</taxon>
        <taxon>Uroviricota</taxon>
        <taxon>Caudoviricetes</taxon>
    </lineage>
</organism>
<sequence length="222" mass="25394">MQQLKKDIEILSESEFEALRGILQEVYAAHLEKYPQRKPDNSSLCYIAFLLAYELGLREGEVLGLRWSRIDFQRHLVHIDNQRIKVGAITKDGTPKSKASDRVIVVSDGLIKILAKHKASFQFSEQDDYVFSKDFNGTKILLAESLRSSFKRFLLKAGITRHFTFHMLRHTNATRLIELTGNDYKTVSERLGHASVSVTFNVYAHAIKKQHQLAANLMDCTK</sequence>
<evidence type="ECO:0000256" key="3">
    <source>
        <dbReference type="ARBA" id="ARBA00022679"/>
    </source>
</evidence>
<name>A0A8S5T7X4_9CAUD</name>
<keyword evidence="5" id="KW-0229">DNA integration</keyword>
<comment type="similarity">
    <text evidence="1">Belongs to the 'phage' integrase family.</text>
</comment>
<dbReference type="Pfam" id="PF00589">
    <property type="entry name" value="Phage_integrase"/>
    <property type="match status" value="1"/>
</dbReference>
<keyword evidence="6" id="KW-0233">DNA recombination</keyword>
<keyword evidence="7" id="KW-1179">Viral genome integration</keyword>
<dbReference type="InterPro" id="IPR011010">
    <property type="entry name" value="DNA_brk_join_enz"/>
</dbReference>
<dbReference type="PROSITE" id="PS51898">
    <property type="entry name" value="TYR_RECOMBINASE"/>
    <property type="match status" value="1"/>
</dbReference>
<dbReference type="PANTHER" id="PTHR30349:SF64">
    <property type="entry name" value="PROPHAGE INTEGRASE INTD-RELATED"/>
    <property type="match status" value="1"/>
</dbReference>
<dbReference type="GO" id="GO:0015074">
    <property type="term" value="P:DNA integration"/>
    <property type="evidence" value="ECO:0007669"/>
    <property type="project" value="UniProtKB-KW"/>
</dbReference>
<evidence type="ECO:0000256" key="2">
    <source>
        <dbReference type="ARBA" id="ARBA00016082"/>
    </source>
</evidence>
<dbReference type="GO" id="GO:0044826">
    <property type="term" value="P:viral genome integration into host DNA"/>
    <property type="evidence" value="ECO:0007669"/>
    <property type="project" value="UniProtKB-KW"/>
</dbReference>
<dbReference type="CDD" id="cd01189">
    <property type="entry name" value="INT_ICEBs1_C_like"/>
    <property type="match status" value="1"/>
</dbReference>
<evidence type="ECO:0000259" key="8">
    <source>
        <dbReference type="PROSITE" id="PS51898"/>
    </source>
</evidence>
<evidence type="ECO:0000256" key="6">
    <source>
        <dbReference type="ARBA" id="ARBA00023172"/>
    </source>
</evidence>
<evidence type="ECO:0000313" key="9">
    <source>
        <dbReference type="EMBL" id="DAF59445.1"/>
    </source>
</evidence>
<dbReference type="InterPro" id="IPR002104">
    <property type="entry name" value="Integrase_catalytic"/>
</dbReference>
<dbReference type="GO" id="GO:0006310">
    <property type="term" value="P:DNA recombination"/>
    <property type="evidence" value="ECO:0007669"/>
    <property type="project" value="UniProtKB-KW"/>
</dbReference>
<proteinExistence type="inferred from homology"/>
<dbReference type="PANTHER" id="PTHR30349">
    <property type="entry name" value="PHAGE INTEGRASE-RELATED"/>
    <property type="match status" value="1"/>
</dbReference>
<evidence type="ECO:0000256" key="5">
    <source>
        <dbReference type="ARBA" id="ARBA00022908"/>
    </source>
</evidence>
<evidence type="ECO:0000256" key="4">
    <source>
        <dbReference type="ARBA" id="ARBA00022801"/>
    </source>
</evidence>
<dbReference type="GO" id="GO:0016787">
    <property type="term" value="F:hydrolase activity"/>
    <property type="evidence" value="ECO:0007669"/>
    <property type="project" value="UniProtKB-KW"/>
</dbReference>
<accession>A0A8S5T7X4</accession>
<reference evidence="9" key="1">
    <citation type="journal article" date="2021" name="Proc. Natl. Acad. Sci. U.S.A.">
        <title>A Catalog of Tens of Thousands of Viruses from Human Metagenomes Reveals Hidden Associations with Chronic Diseases.</title>
        <authorList>
            <person name="Tisza M.J."/>
            <person name="Buck C.B."/>
        </authorList>
    </citation>
    <scope>NUCLEOTIDE SEQUENCE</scope>
    <source>
        <strain evidence="9">CtIZM3</strain>
    </source>
</reference>
<dbReference type="InterPro" id="IPR013762">
    <property type="entry name" value="Integrase-like_cat_sf"/>
</dbReference>
<dbReference type="Gene3D" id="1.10.443.10">
    <property type="entry name" value="Intergrase catalytic core"/>
    <property type="match status" value="1"/>
</dbReference>
<dbReference type="SUPFAM" id="SSF56349">
    <property type="entry name" value="DNA breaking-rejoining enzymes"/>
    <property type="match status" value="1"/>
</dbReference>
<protein>
    <recommendedName>
        <fullName evidence="2">Integrase</fullName>
    </recommendedName>
</protein>
<dbReference type="GO" id="GO:0075713">
    <property type="term" value="P:establishment of integrated proviral latency"/>
    <property type="evidence" value="ECO:0007669"/>
    <property type="project" value="UniProtKB-KW"/>
</dbReference>
<keyword evidence="7" id="KW-1160">Virus entry into host cell</keyword>
<evidence type="ECO:0000256" key="1">
    <source>
        <dbReference type="ARBA" id="ARBA00008857"/>
    </source>
</evidence>
<dbReference type="InterPro" id="IPR050090">
    <property type="entry name" value="Tyrosine_recombinase_XerCD"/>
</dbReference>
<keyword evidence="4" id="KW-0378">Hydrolase</keyword>